<dbReference type="OrthoDB" id="5192349at2"/>
<dbReference type="BioCyc" id="SESP1179773:BN6_RS44555-MONOMER"/>
<dbReference type="CDD" id="cd00657">
    <property type="entry name" value="Ferritin_like"/>
    <property type="match status" value="1"/>
</dbReference>
<feature type="compositionally biased region" description="Pro residues" evidence="1">
    <location>
        <begin position="70"/>
        <end position="82"/>
    </location>
</feature>
<dbReference type="Proteomes" id="UP000006281">
    <property type="component" value="Chromosome"/>
</dbReference>
<protein>
    <recommendedName>
        <fullName evidence="2">DUF4439 domain-containing protein</fullName>
    </recommendedName>
</protein>
<dbReference type="SUPFAM" id="SSF47240">
    <property type="entry name" value="Ferritin-like"/>
    <property type="match status" value="1"/>
</dbReference>
<dbReference type="Pfam" id="PF14530">
    <property type="entry name" value="DUF4439"/>
    <property type="match status" value="1"/>
</dbReference>
<dbReference type="AlphaFoldDB" id="K0KC91"/>
<reference evidence="3 4" key="1">
    <citation type="journal article" date="2012" name="BMC Genomics">
        <title>Complete genome sequence of Saccharothrix espanaensis DSM 44229T and comparison to the other completely sequenced Pseudonocardiaceae.</title>
        <authorList>
            <person name="Strobel T."/>
            <person name="Al-Dilaimi A."/>
            <person name="Blom J."/>
            <person name="Gessner A."/>
            <person name="Kalinowski J."/>
            <person name="Luzhetska M."/>
            <person name="Puhler A."/>
            <person name="Szczepanowski R."/>
            <person name="Bechthold A."/>
            <person name="Ruckert C."/>
        </authorList>
    </citation>
    <scope>NUCLEOTIDE SEQUENCE [LARGE SCALE GENOMIC DNA]</scope>
    <source>
        <strain evidence="4">ATCC 51144 / DSM 44229 / JCM 9112 / NBRC 15066 / NRRL 15764</strain>
    </source>
</reference>
<organism evidence="3 4">
    <name type="scientific">Saccharothrix espanaensis (strain ATCC 51144 / DSM 44229 / JCM 9112 / NBRC 15066 / NRRL 15764)</name>
    <dbReference type="NCBI Taxonomy" id="1179773"/>
    <lineage>
        <taxon>Bacteria</taxon>
        <taxon>Bacillati</taxon>
        <taxon>Actinomycetota</taxon>
        <taxon>Actinomycetes</taxon>
        <taxon>Pseudonocardiales</taxon>
        <taxon>Pseudonocardiaceae</taxon>
        <taxon>Saccharothrix</taxon>
    </lineage>
</organism>
<feature type="domain" description="DUF4439" evidence="2">
    <location>
        <begin position="16"/>
        <end position="151"/>
    </location>
</feature>
<accession>K0KC91</accession>
<evidence type="ECO:0000313" key="4">
    <source>
        <dbReference type="Proteomes" id="UP000006281"/>
    </source>
</evidence>
<dbReference type="InterPro" id="IPR012347">
    <property type="entry name" value="Ferritin-like"/>
</dbReference>
<dbReference type="Gene3D" id="1.20.1260.10">
    <property type="match status" value="1"/>
</dbReference>
<dbReference type="PATRIC" id="fig|1179773.3.peg.7064"/>
<feature type="region of interest" description="Disordered" evidence="1">
    <location>
        <begin position="46"/>
        <end position="83"/>
    </location>
</feature>
<dbReference type="HOGENOM" id="CLU_125489_1_0_11"/>
<evidence type="ECO:0000313" key="3">
    <source>
        <dbReference type="EMBL" id="CCH34223.1"/>
    </source>
</evidence>
<dbReference type="InterPro" id="IPR009078">
    <property type="entry name" value="Ferritin-like_SF"/>
</dbReference>
<dbReference type="eggNOG" id="ENOG50334B4">
    <property type="taxonomic scope" value="Bacteria"/>
</dbReference>
<gene>
    <name evidence="3" type="ordered locus">BN6_69870</name>
</gene>
<dbReference type="RefSeq" id="WP_015104334.1">
    <property type="nucleotide sequence ID" value="NC_019673.1"/>
</dbReference>
<evidence type="ECO:0000256" key="1">
    <source>
        <dbReference type="SAM" id="MobiDB-lite"/>
    </source>
</evidence>
<dbReference type="STRING" id="1179773.BN6_69870"/>
<dbReference type="EMBL" id="HE804045">
    <property type="protein sequence ID" value="CCH34223.1"/>
    <property type="molecule type" value="Genomic_DNA"/>
</dbReference>
<dbReference type="InterPro" id="IPR029447">
    <property type="entry name" value="DUF4439"/>
</dbReference>
<dbReference type="KEGG" id="sesp:BN6_69870"/>
<evidence type="ECO:0000259" key="2">
    <source>
        <dbReference type="Pfam" id="PF14530"/>
    </source>
</evidence>
<sequence>MNQSNTPSSAPSSVDALQEALAAEHAAVWTYGLVSAFIDDQAPAVAEGANAHRARRDTTERALRDAGAQPRPPAPAYLPPQPVDSATSAIAALIAVETDACAAWRGVMERTDDQPQRKSALDALTQSAIRATRWRKTAGITPAATPLPGTAVG</sequence>
<name>K0KC91_SACES</name>
<proteinExistence type="predicted"/>
<keyword evidence="4" id="KW-1185">Reference proteome</keyword>